<dbReference type="Gene3D" id="3.60.21.10">
    <property type="match status" value="1"/>
</dbReference>
<dbReference type="PANTHER" id="PTHR11668:SF10">
    <property type="entry name" value="SERINE_THREONINE-PROTEIN PHOSPHATASE"/>
    <property type="match status" value="1"/>
</dbReference>
<proteinExistence type="inferred from homology"/>
<dbReference type="GO" id="GO:0005737">
    <property type="term" value="C:cytoplasm"/>
    <property type="evidence" value="ECO:0007669"/>
    <property type="project" value="TreeGrafter"/>
</dbReference>
<dbReference type="InterPro" id="IPR004843">
    <property type="entry name" value="Calcineurin-like_PHP"/>
</dbReference>
<dbReference type="EC" id="3.1.3.16" evidence="1"/>
<dbReference type="PRINTS" id="PR00114">
    <property type="entry name" value="STPHPHTASE"/>
</dbReference>
<evidence type="ECO:0000259" key="2">
    <source>
        <dbReference type="PROSITE" id="PS00125"/>
    </source>
</evidence>
<dbReference type="SUPFAM" id="SSF56300">
    <property type="entry name" value="Metallo-dependent phosphatases"/>
    <property type="match status" value="1"/>
</dbReference>
<organism evidence="3 4">
    <name type="scientific">Mesorhabditis spiculigera</name>
    <dbReference type="NCBI Taxonomy" id="96644"/>
    <lineage>
        <taxon>Eukaryota</taxon>
        <taxon>Metazoa</taxon>
        <taxon>Ecdysozoa</taxon>
        <taxon>Nematoda</taxon>
        <taxon>Chromadorea</taxon>
        <taxon>Rhabditida</taxon>
        <taxon>Rhabditina</taxon>
        <taxon>Rhabditomorpha</taxon>
        <taxon>Rhabditoidea</taxon>
        <taxon>Rhabditidae</taxon>
        <taxon>Mesorhabditinae</taxon>
        <taxon>Mesorhabditis</taxon>
    </lineage>
</organism>
<dbReference type="AlphaFoldDB" id="A0AA36CH79"/>
<accession>A0AA36CH79</accession>
<dbReference type="GO" id="GO:0004722">
    <property type="term" value="F:protein serine/threonine phosphatase activity"/>
    <property type="evidence" value="ECO:0007669"/>
    <property type="project" value="UniProtKB-EC"/>
</dbReference>
<dbReference type="EMBL" id="CATQJA010001694">
    <property type="protein sequence ID" value="CAJ0568261.1"/>
    <property type="molecule type" value="Genomic_DNA"/>
</dbReference>
<dbReference type="PROSITE" id="PS00125">
    <property type="entry name" value="SER_THR_PHOSPHATASE"/>
    <property type="match status" value="1"/>
</dbReference>
<reference evidence="3" key="1">
    <citation type="submission" date="2023-06" db="EMBL/GenBank/DDBJ databases">
        <authorList>
            <person name="Delattre M."/>
        </authorList>
    </citation>
    <scope>NUCLEOTIDE SEQUENCE</scope>
    <source>
        <strain evidence="3">AF72</strain>
    </source>
</reference>
<evidence type="ECO:0000256" key="1">
    <source>
        <dbReference type="RuleBase" id="RU004273"/>
    </source>
</evidence>
<dbReference type="PANTHER" id="PTHR11668">
    <property type="entry name" value="SERINE/THREONINE PROTEIN PHOSPHATASE"/>
    <property type="match status" value="1"/>
</dbReference>
<evidence type="ECO:0000313" key="4">
    <source>
        <dbReference type="Proteomes" id="UP001177023"/>
    </source>
</evidence>
<gene>
    <name evidence="3" type="ORF">MSPICULIGERA_LOCUS6786</name>
</gene>
<keyword evidence="4" id="KW-1185">Reference proteome</keyword>
<name>A0AA36CH79_9BILA</name>
<feature type="non-terminal residue" evidence="3">
    <location>
        <position position="1"/>
    </location>
</feature>
<dbReference type="Pfam" id="PF00149">
    <property type="entry name" value="Metallophos"/>
    <property type="match status" value="1"/>
</dbReference>
<dbReference type="InterPro" id="IPR029052">
    <property type="entry name" value="Metallo-depent_PP-like"/>
</dbReference>
<feature type="non-terminal residue" evidence="3">
    <location>
        <position position="224"/>
    </location>
</feature>
<dbReference type="SMART" id="SM00156">
    <property type="entry name" value="PP2Ac"/>
    <property type="match status" value="1"/>
</dbReference>
<dbReference type="InterPro" id="IPR006186">
    <property type="entry name" value="Ser/Thr-sp_prot-phosphatase"/>
</dbReference>
<comment type="caution">
    <text evidence="3">The sequence shown here is derived from an EMBL/GenBank/DDBJ whole genome shotgun (WGS) entry which is preliminary data.</text>
</comment>
<sequence length="224" mass="25400">IHYPEHVFLLRGNHELARINNTYGFLHSCRRLIPSDPNYGIEVWKEFQRTFNLLSLCALIDGKILCMHGGISPELSGLDDLRQLKKPFKNPARGLANDLMWADPDKEPFNHWRGSKRGSGFKFGQDVLEEALDRLGVELIVRGHQMCLEGYALECKRLILTIFSAPGYCAQYRNAGCVLKVSEDLECSLIAFVPDGEGVQDMLEKGGRLWDTEVDEFYKAQAPQ</sequence>
<feature type="domain" description="Serine/threonine specific protein phosphatases" evidence="2">
    <location>
        <begin position="10"/>
        <end position="15"/>
    </location>
</feature>
<dbReference type="GO" id="GO:0005634">
    <property type="term" value="C:nucleus"/>
    <property type="evidence" value="ECO:0007669"/>
    <property type="project" value="TreeGrafter"/>
</dbReference>
<protein>
    <recommendedName>
        <fullName evidence="1">Serine/threonine-protein phosphatase</fullName>
        <ecNumber evidence="1">3.1.3.16</ecNumber>
    </recommendedName>
</protein>
<dbReference type="InterPro" id="IPR050341">
    <property type="entry name" value="PP1_catalytic_subunit"/>
</dbReference>
<dbReference type="Proteomes" id="UP001177023">
    <property type="component" value="Unassembled WGS sequence"/>
</dbReference>
<keyword evidence="1" id="KW-0378">Hydrolase</keyword>
<comment type="catalytic activity">
    <reaction evidence="1">
        <text>O-phospho-L-threonyl-[protein] + H2O = L-threonyl-[protein] + phosphate</text>
        <dbReference type="Rhea" id="RHEA:47004"/>
        <dbReference type="Rhea" id="RHEA-COMP:11060"/>
        <dbReference type="Rhea" id="RHEA-COMP:11605"/>
        <dbReference type="ChEBI" id="CHEBI:15377"/>
        <dbReference type="ChEBI" id="CHEBI:30013"/>
        <dbReference type="ChEBI" id="CHEBI:43474"/>
        <dbReference type="ChEBI" id="CHEBI:61977"/>
        <dbReference type="EC" id="3.1.3.16"/>
    </reaction>
</comment>
<evidence type="ECO:0000313" key="3">
    <source>
        <dbReference type="EMBL" id="CAJ0568261.1"/>
    </source>
</evidence>
<comment type="similarity">
    <text evidence="1">Belongs to the PPP phosphatase family.</text>
</comment>